<name>U3A131_VIBPR</name>
<accession>U3A131</accession>
<gene>
    <name evidence="1" type="ORF">VPR01S_06_00790</name>
</gene>
<proteinExistence type="predicted"/>
<dbReference type="EMBL" id="BATJ01000006">
    <property type="protein sequence ID" value="GAD67062.1"/>
    <property type="molecule type" value="Genomic_DNA"/>
</dbReference>
<dbReference type="Proteomes" id="UP000016570">
    <property type="component" value="Unassembled WGS sequence"/>
</dbReference>
<sequence length="278" mass="31317">MLRKYLSFAALAGVLSVSGCQSKSISRGMKAPVCNIDKPVPTYVHFFVANEALKGRSQQENHTQMQFWVNYSNWVLENSCIPMTRNVAEVTFVDLSDHYVLDFSSAHYSLESVLGADRISQIRQQSNHYYALILGSENTFFKGDLHGQAERAPHGHFIALRYNTSQHVLEHEFGHLAWAEHDTETLKEQVGNNDLTESSAVWEWPYIKPYARAYLCANGGTIMSYAPKRRPFYSSPQISFNGEVCGNAKAGDNARVLRDYAQRLRERMASVGQGVAIN</sequence>
<dbReference type="eggNOG" id="ENOG502ZPRV">
    <property type="taxonomic scope" value="Bacteria"/>
</dbReference>
<evidence type="ECO:0008006" key="3">
    <source>
        <dbReference type="Google" id="ProtNLM"/>
    </source>
</evidence>
<keyword evidence="2" id="KW-1185">Reference proteome</keyword>
<organism evidence="1 2">
    <name type="scientific">Vibrio proteolyticus NBRC 13287</name>
    <dbReference type="NCBI Taxonomy" id="1219065"/>
    <lineage>
        <taxon>Bacteria</taxon>
        <taxon>Pseudomonadati</taxon>
        <taxon>Pseudomonadota</taxon>
        <taxon>Gammaproteobacteria</taxon>
        <taxon>Vibrionales</taxon>
        <taxon>Vibrionaceae</taxon>
        <taxon>Vibrio</taxon>
    </lineage>
</organism>
<protein>
    <recommendedName>
        <fullName evidence="3">Lipoprotein</fullName>
    </recommendedName>
</protein>
<evidence type="ECO:0000313" key="2">
    <source>
        <dbReference type="Proteomes" id="UP000016570"/>
    </source>
</evidence>
<comment type="caution">
    <text evidence="1">The sequence shown here is derived from an EMBL/GenBank/DDBJ whole genome shotgun (WGS) entry which is preliminary data.</text>
</comment>
<dbReference type="SUPFAM" id="SSF55486">
    <property type="entry name" value="Metalloproteases ('zincins'), catalytic domain"/>
    <property type="match status" value="1"/>
</dbReference>
<dbReference type="RefSeq" id="WP_021705037.1">
    <property type="nucleotide sequence ID" value="NZ_BATJ01000006.1"/>
</dbReference>
<dbReference type="AlphaFoldDB" id="U3A131"/>
<dbReference type="PROSITE" id="PS51257">
    <property type="entry name" value="PROKAR_LIPOPROTEIN"/>
    <property type="match status" value="1"/>
</dbReference>
<evidence type="ECO:0000313" key="1">
    <source>
        <dbReference type="EMBL" id="GAD67062.1"/>
    </source>
</evidence>
<reference evidence="1 2" key="1">
    <citation type="submission" date="2013-09" db="EMBL/GenBank/DDBJ databases">
        <title>Whole genome shotgun sequence of Vibrio proteolyticus NBRC 13287.</title>
        <authorList>
            <person name="Isaki S."/>
            <person name="Hosoyama A."/>
            <person name="Numata M."/>
            <person name="Hashimoto M."/>
            <person name="Hosoyama Y."/>
            <person name="Tsuchikane K."/>
            <person name="Noguchi M."/>
            <person name="Hirakata S."/>
            <person name="Ichikawa N."/>
            <person name="Ohji S."/>
            <person name="Yamazoe A."/>
            <person name="Fujita N."/>
        </authorList>
    </citation>
    <scope>NUCLEOTIDE SEQUENCE [LARGE SCALE GENOMIC DNA]</scope>
    <source>
        <strain evidence="1 2">NBRC 13287</strain>
    </source>
</reference>